<feature type="compositionally biased region" description="Low complexity" evidence="12">
    <location>
        <begin position="41"/>
        <end position="56"/>
    </location>
</feature>
<comment type="subunit">
    <text evidence="3 11">Monomer.</text>
</comment>
<comment type="cofactor">
    <cofactor evidence="1 11">
        <name>Mn(2+)</name>
        <dbReference type="ChEBI" id="CHEBI:29035"/>
    </cofactor>
</comment>
<dbReference type="InterPro" id="IPR037227">
    <property type="entry name" value="EndoU-like"/>
</dbReference>
<evidence type="ECO:0000313" key="15">
    <source>
        <dbReference type="Proteomes" id="UP000053097"/>
    </source>
</evidence>
<evidence type="ECO:0000256" key="2">
    <source>
        <dbReference type="ARBA" id="ARBA00010168"/>
    </source>
</evidence>
<dbReference type="InterPro" id="IPR039787">
    <property type="entry name" value="ENDOU"/>
</dbReference>
<dbReference type="AlphaFoldDB" id="A0A026WQI2"/>
<evidence type="ECO:0000256" key="4">
    <source>
        <dbReference type="ARBA" id="ARBA00022722"/>
    </source>
</evidence>
<keyword evidence="15" id="KW-1185">Reference proteome</keyword>
<feature type="region of interest" description="Disordered" evidence="12">
    <location>
        <begin position="278"/>
        <end position="354"/>
    </location>
</feature>
<dbReference type="CDD" id="cd21159">
    <property type="entry name" value="XendoU"/>
    <property type="match status" value="1"/>
</dbReference>
<protein>
    <submittedName>
        <fullName evidence="14">Poly(U)-specific endoribonuclease-like protein</fullName>
    </submittedName>
</protein>
<dbReference type="Proteomes" id="UP000053097">
    <property type="component" value="Unassembled WGS sequence"/>
</dbReference>
<evidence type="ECO:0000256" key="7">
    <source>
        <dbReference type="ARBA" id="ARBA00022801"/>
    </source>
</evidence>
<keyword evidence="8 11" id="KW-0694">RNA-binding</keyword>
<dbReference type="GO" id="GO:0003723">
    <property type="term" value="F:RNA binding"/>
    <property type="evidence" value="ECO:0007669"/>
    <property type="project" value="UniProtKB-UniRule"/>
</dbReference>
<evidence type="ECO:0000259" key="13">
    <source>
        <dbReference type="PROSITE" id="PS51959"/>
    </source>
</evidence>
<dbReference type="EMBL" id="KK107131">
    <property type="protein sequence ID" value="EZA58193.1"/>
    <property type="molecule type" value="Genomic_DNA"/>
</dbReference>
<feature type="compositionally biased region" description="Polar residues" evidence="12">
    <location>
        <begin position="278"/>
        <end position="300"/>
    </location>
</feature>
<feature type="compositionally biased region" description="Low complexity" evidence="12">
    <location>
        <begin position="63"/>
        <end position="85"/>
    </location>
</feature>
<evidence type="ECO:0000256" key="1">
    <source>
        <dbReference type="ARBA" id="ARBA00001936"/>
    </source>
</evidence>
<evidence type="ECO:0000256" key="10">
    <source>
        <dbReference type="ARBA" id="ARBA00023239"/>
    </source>
</evidence>
<evidence type="ECO:0000256" key="3">
    <source>
        <dbReference type="ARBA" id="ARBA00011245"/>
    </source>
</evidence>
<feature type="compositionally biased region" description="Polar residues" evidence="12">
    <location>
        <begin position="324"/>
        <end position="352"/>
    </location>
</feature>
<dbReference type="InterPro" id="IPR018998">
    <property type="entry name" value="EndoU_C"/>
</dbReference>
<feature type="region of interest" description="Disordered" evidence="12">
    <location>
        <begin position="21"/>
        <end position="144"/>
    </location>
</feature>
<dbReference type="PROSITE" id="PS51959">
    <property type="entry name" value="ENDOU"/>
    <property type="match status" value="1"/>
</dbReference>
<feature type="chain" id="PRO_5026377545" evidence="11">
    <location>
        <begin position="23"/>
        <end position="618"/>
    </location>
</feature>
<evidence type="ECO:0000256" key="5">
    <source>
        <dbReference type="ARBA" id="ARBA00022723"/>
    </source>
</evidence>
<dbReference type="GO" id="GO:0016787">
    <property type="term" value="F:hydrolase activity"/>
    <property type="evidence" value="ECO:0007669"/>
    <property type="project" value="UniProtKB-KW"/>
</dbReference>
<dbReference type="PANTHER" id="PTHR12439:SF42">
    <property type="entry name" value="ENDORIBONUCLEASE-RELATED"/>
    <property type="match status" value="1"/>
</dbReference>
<keyword evidence="10" id="KW-0456">Lyase</keyword>
<name>A0A026WQI2_OOCBI</name>
<accession>A0A026WQI2</accession>
<keyword evidence="4 11" id="KW-0540">Nuclease</keyword>
<dbReference type="SUPFAM" id="SSF142877">
    <property type="entry name" value="EndoU-like"/>
    <property type="match status" value="1"/>
</dbReference>
<dbReference type="OMA" id="SHTEITY"/>
<dbReference type="GO" id="GO:0016829">
    <property type="term" value="F:lyase activity"/>
    <property type="evidence" value="ECO:0007669"/>
    <property type="project" value="UniProtKB-KW"/>
</dbReference>
<dbReference type="GO" id="GO:0046872">
    <property type="term" value="F:metal ion binding"/>
    <property type="evidence" value="ECO:0007669"/>
    <property type="project" value="UniProtKB-UniRule"/>
</dbReference>
<evidence type="ECO:0000256" key="11">
    <source>
        <dbReference type="RuleBase" id="RU367085"/>
    </source>
</evidence>
<feature type="compositionally biased region" description="Polar residues" evidence="12">
    <location>
        <begin position="90"/>
        <end position="100"/>
    </location>
</feature>
<dbReference type="PANTHER" id="PTHR12439">
    <property type="entry name" value="PLACENTAL PROTEIN 11-RELATED"/>
    <property type="match status" value="1"/>
</dbReference>
<keyword evidence="5 11" id="KW-0479">Metal-binding</keyword>
<dbReference type="OrthoDB" id="430326at2759"/>
<sequence length="618" mass="66366">MRIRTFLITVIVLLFIFADTDGRKSGGRSSSGSGSRRRTSNTRTTQRPRTTQGGSTPNRIGWNVPPNNNNKAPSSSNAKPSAPVSEHASKTSATNVQSGHPSGNPPPYSPSGYPSGNPPPYSPSGGYPRQPAGNTYSGAGYNQGYPSPNMNPSYPGYGGHSPYGQAYNPSMHHNAPPAYTPYGGGQSYGGFGHGGHQSYGQPSYAQPSYVQPAIAQAPALTVLQPSRPGIGQLAKEALVYSSVSAGVSAAVNRLLPGGIYGRSPGSGGGGGSHTEITYNNYYNNQSNPTGANGETSNNNGASSAAQPPVQPPPPAADKKVEANAPSNAGSTDNANSQLPPQNDNPSQPNYPISNDEVKKLSESLVEVDKNNAYKYITVNLQGETKEDSTTDDASLPLLDVKPEAYEIPTIKSVLALQDNYELDVKTKETVTSDERREESELLDKFMETEVLKAAMKFLADKGFIPNDEYEFKDTLKRIWFSQFRRVEGEPSSSGFEAVFVAEKLDSYMIGPQNWIYFAKQEAQKKLDYRGYIKDVKLGDKGEAIKIRTAFNIPDTKHAVTTLLVGLSPELEMALYTVCFYVRPNDVCPVSLAGKDVNLVSTRFNDFGKDILIAGFIAG</sequence>
<evidence type="ECO:0000256" key="9">
    <source>
        <dbReference type="ARBA" id="ARBA00023211"/>
    </source>
</evidence>
<organism evidence="14 15">
    <name type="scientific">Ooceraea biroi</name>
    <name type="common">Clonal raider ant</name>
    <name type="synonym">Cerapachys biroi</name>
    <dbReference type="NCBI Taxonomy" id="2015173"/>
    <lineage>
        <taxon>Eukaryota</taxon>
        <taxon>Metazoa</taxon>
        <taxon>Ecdysozoa</taxon>
        <taxon>Arthropoda</taxon>
        <taxon>Hexapoda</taxon>
        <taxon>Insecta</taxon>
        <taxon>Pterygota</taxon>
        <taxon>Neoptera</taxon>
        <taxon>Endopterygota</taxon>
        <taxon>Hymenoptera</taxon>
        <taxon>Apocrita</taxon>
        <taxon>Aculeata</taxon>
        <taxon>Formicoidea</taxon>
        <taxon>Formicidae</taxon>
        <taxon>Dorylinae</taxon>
        <taxon>Ooceraea</taxon>
    </lineage>
</organism>
<keyword evidence="11" id="KW-0732">Signal</keyword>
<evidence type="ECO:0000256" key="12">
    <source>
        <dbReference type="SAM" id="MobiDB-lite"/>
    </source>
</evidence>
<keyword evidence="6 11" id="KW-0255">Endonuclease</keyword>
<keyword evidence="7 11" id="KW-0378">Hydrolase</keyword>
<comment type="similarity">
    <text evidence="2 11">Belongs to the ENDOU family.</text>
</comment>
<feature type="domain" description="EndoU" evidence="13">
    <location>
        <begin position="353"/>
        <end position="618"/>
    </location>
</feature>
<dbReference type="GO" id="GO:0004521">
    <property type="term" value="F:RNA endonuclease activity"/>
    <property type="evidence" value="ECO:0007669"/>
    <property type="project" value="UniProtKB-UniRule"/>
</dbReference>
<evidence type="ECO:0000256" key="6">
    <source>
        <dbReference type="ARBA" id="ARBA00022759"/>
    </source>
</evidence>
<evidence type="ECO:0000313" key="14">
    <source>
        <dbReference type="EMBL" id="EZA58193.1"/>
    </source>
</evidence>
<evidence type="ECO:0000256" key="8">
    <source>
        <dbReference type="ARBA" id="ARBA00022884"/>
    </source>
</evidence>
<reference evidence="14 15" key="1">
    <citation type="journal article" date="2014" name="Curr. Biol.">
        <title>The genome of the clonal raider ant Cerapachys biroi.</title>
        <authorList>
            <person name="Oxley P.R."/>
            <person name="Ji L."/>
            <person name="Fetter-Pruneda I."/>
            <person name="McKenzie S.K."/>
            <person name="Li C."/>
            <person name="Hu H."/>
            <person name="Zhang G."/>
            <person name="Kronauer D.J."/>
        </authorList>
    </citation>
    <scope>NUCLEOTIDE SEQUENCE [LARGE SCALE GENOMIC DNA]</scope>
</reference>
<keyword evidence="9 11" id="KW-0464">Manganese</keyword>
<feature type="signal peptide" evidence="11">
    <location>
        <begin position="1"/>
        <end position="22"/>
    </location>
</feature>
<gene>
    <name evidence="14" type="ORF">X777_01557</name>
</gene>
<dbReference type="Pfam" id="PF09412">
    <property type="entry name" value="XendoU"/>
    <property type="match status" value="1"/>
</dbReference>
<proteinExistence type="inferred from homology"/>